<evidence type="ECO:0000256" key="1">
    <source>
        <dbReference type="SAM" id="MobiDB-lite"/>
    </source>
</evidence>
<accession>A0AAN8S265</accession>
<protein>
    <submittedName>
        <fullName evidence="2">Uncharacterized protein</fullName>
    </submittedName>
</protein>
<sequence>MSEFIRDEDRQNGQNQEQLDIKTGKAAFFLFFVGSNSQKMLTIAPYKKDIKEKDTAGIKQLQSRQSLSGRTGVDRGCRGSLERVGSQNSENVRLLKGENRRKIGACERNAGTEK</sequence>
<evidence type="ECO:0000313" key="2">
    <source>
        <dbReference type="EMBL" id="KAK6639783.1"/>
    </source>
</evidence>
<evidence type="ECO:0000313" key="3">
    <source>
        <dbReference type="Proteomes" id="UP001372834"/>
    </source>
</evidence>
<proteinExistence type="predicted"/>
<name>A0AAN8S265_POLSC</name>
<feature type="compositionally biased region" description="Polar residues" evidence="1">
    <location>
        <begin position="60"/>
        <end position="69"/>
    </location>
</feature>
<organism evidence="2 3">
    <name type="scientific">Polyplax serrata</name>
    <name type="common">Common mouse louse</name>
    <dbReference type="NCBI Taxonomy" id="468196"/>
    <lineage>
        <taxon>Eukaryota</taxon>
        <taxon>Metazoa</taxon>
        <taxon>Ecdysozoa</taxon>
        <taxon>Arthropoda</taxon>
        <taxon>Hexapoda</taxon>
        <taxon>Insecta</taxon>
        <taxon>Pterygota</taxon>
        <taxon>Neoptera</taxon>
        <taxon>Paraneoptera</taxon>
        <taxon>Psocodea</taxon>
        <taxon>Troctomorpha</taxon>
        <taxon>Phthiraptera</taxon>
        <taxon>Anoplura</taxon>
        <taxon>Polyplacidae</taxon>
        <taxon>Polyplax</taxon>
    </lineage>
</organism>
<feature type="compositionally biased region" description="Basic and acidic residues" evidence="1">
    <location>
        <begin position="72"/>
        <end position="81"/>
    </location>
</feature>
<comment type="caution">
    <text evidence="2">The sequence shown here is derived from an EMBL/GenBank/DDBJ whole genome shotgun (WGS) entry which is preliminary data.</text>
</comment>
<dbReference type="Proteomes" id="UP001372834">
    <property type="component" value="Unassembled WGS sequence"/>
</dbReference>
<gene>
    <name evidence="2" type="ORF">RUM43_008058</name>
</gene>
<feature type="region of interest" description="Disordered" evidence="1">
    <location>
        <begin position="57"/>
        <end position="90"/>
    </location>
</feature>
<reference evidence="2 3" key="1">
    <citation type="submission" date="2023-10" db="EMBL/GenBank/DDBJ databases">
        <title>Genomes of two closely related lineages of the louse Polyplax serrata with different host specificities.</title>
        <authorList>
            <person name="Martinu J."/>
            <person name="Tarabai H."/>
            <person name="Stefka J."/>
            <person name="Hypsa V."/>
        </authorList>
    </citation>
    <scope>NUCLEOTIDE SEQUENCE [LARGE SCALE GENOMIC DNA]</scope>
    <source>
        <strain evidence="2">HR10_N</strain>
    </source>
</reference>
<dbReference type="AlphaFoldDB" id="A0AAN8S265"/>
<dbReference type="EMBL" id="JAWJWE010000003">
    <property type="protein sequence ID" value="KAK6639783.1"/>
    <property type="molecule type" value="Genomic_DNA"/>
</dbReference>